<keyword evidence="1" id="KW-0812">Transmembrane</keyword>
<feature type="transmembrane region" description="Helical" evidence="1">
    <location>
        <begin position="65"/>
        <end position="85"/>
    </location>
</feature>
<reference evidence="2 3" key="1">
    <citation type="submission" date="2017-12" db="EMBL/GenBank/DDBJ databases">
        <title>Comparative genomics of Botrytis spp.</title>
        <authorList>
            <person name="Valero-Jimenez C.A."/>
            <person name="Tapia P."/>
            <person name="Veloso J."/>
            <person name="Silva-Moreno E."/>
            <person name="Staats M."/>
            <person name="Valdes J.H."/>
            <person name="Van Kan J.A.L."/>
        </authorList>
    </citation>
    <scope>NUCLEOTIDE SEQUENCE [LARGE SCALE GENOMIC DNA]</scope>
    <source>
        <strain evidence="2 3">MUCL11595</strain>
    </source>
</reference>
<dbReference type="OrthoDB" id="10385310at2759"/>
<sequence length="164" mass="17926">MTWALIIGLGISITVSSSIPSTKLLVVLTPLLNKIVVLTQVYIINSTPLFLILKDGMWYRTTFNAVFACSTILYIILAVLGTSLWSFPVEYVFLAIAKLQLLLTSCKKRSGGCQKSDNIIVPGLILDITTNILSCGGSIVIIGYFDHHHGPENLTSTQVRQANE</sequence>
<evidence type="ECO:0000256" key="1">
    <source>
        <dbReference type="SAM" id="Phobius"/>
    </source>
</evidence>
<feature type="transmembrane region" description="Helical" evidence="1">
    <location>
        <begin position="34"/>
        <end position="53"/>
    </location>
</feature>
<dbReference type="EMBL" id="PQXN01000083">
    <property type="protein sequence ID" value="TGO56048.1"/>
    <property type="molecule type" value="Genomic_DNA"/>
</dbReference>
<evidence type="ECO:0000313" key="2">
    <source>
        <dbReference type="EMBL" id="TGO56048.1"/>
    </source>
</evidence>
<dbReference type="AlphaFoldDB" id="A0A4Z1I2X0"/>
<accession>A0A4Z1I2X0</accession>
<keyword evidence="3" id="KW-1185">Reference proteome</keyword>
<proteinExistence type="predicted"/>
<evidence type="ECO:0000313" key="3">
    <source>
        <dbReference type="Proteomes" id="UP000297527"/>
    </source>
</evidence>
<keyword evidence="1" id="KW-1133">Transmembrane helix</keyword>
<comment type="caution">
    <text evidence="2">The sequence shown here is derived from an EMBL/GenBank/DDBJ whole genome shotgun (WGS) entry which is preliminary data.</text>
</comment>
<protein>
    <submittedName>
        <fullName evidence="2">Uncharacterized protein</fullName>
    </submittedName>
</protein>
<keyword evidence="1" id="KW-0472">Membrane</keyword>
<dbReference type="Proteomes" id="UP000297527">
    <property type="component" value="Unassembled WGS sequence"/>
</dbReference>
<name>A0A4Z1I2X0_9HELO</name>
<feature type="transmembrane region" description="Helical" evidence="1">
    <location>
        <begin position="119"/>
        <end position="145"/>
    </location>
</feature>
<gene>
    <name evidence="2" type="ORF">BCON_0083g00410</name>
</gene>
<organism evidence="2 3">
    <name type="scientific">Botryotinia convoluta</name>
    <dbReference type="NCBI Taxonomy" id="54673"/>
    <lineage>
        <taxon>Eukaryota</taxon>
        <taxon>Fungi</taxon>
        <taxon>Dikarya</taxon>
        <taxon>Ascomycota</taxon>
        <taxon>Pezizomycotina</taxon>
        <taxon>Leotiomycetes</taxon>
        <taxon>Helotiales</taxon>
        <taxon>Sclerotiniaceae</taxon>
        <taxon>Botryotinia</taxon>
    </lineage>
</organism>